<dbReference type="Gene3D" id="3.30.2300.10">
    <property type="entry name" value="THUMP superfamily"/>
    <property type="match status" value="1"/>
</dbReference>
<evidence type="ECO:0000256" key="1">
    <source>
        <dbReference type="PROSITE-ProRule" id="PRU00529"/>
    </source>
</evidence>
<dbReference type="GO" id="GO:0003723">
    <property type="term" value="F:RNA binding"/>
    <property type="evidence" value="ECO:0007669"/>
    <property type="project" value="UniProtKB-UniRule"/>
</dbReference>
<protein>
    <submittedName>
        <fullName evidence="4">Thump domain-containing protein 1</fullName>
    </submittedName>
</protein>
<evidence type="ECO:0000259" key="3">
    <source>
        <dbReference type="PROSITE" id="PS51165"/>
    </source>
</evidence>
<sequence>MSGTVEKRAAPAGGGGGKRHKGAYVHSKHTGRGASQLGPGMRGVLITCDVHMEKAAIGEAFRLIDELLETEGSHASADTKPVAEAPARAIAATTAGDSLAAELAALQQQKPSGSDAADDAKPTRPYTIAQTGCHGNVFIRLMDGLDPVRLVDRALEQALASGTAGARHIVRMMPVQLCVSAHKVDAFADAVKPLAHAALNGFGGTYAVQWRRRNNTTLDKMSIIDTVAKQVGAAVPQATVDLRNPEAAVCVEVIAATGLVSVLPRWRELLQYNLRACAAAKAESVPGSESVAARATPD</sequence>
<keyword evidence="5" id="KW-1185">Reference proteome</keyword>
<dbReference type="InterPro" id="IPR004114">
    <property type="entry name" value="THUMP_dom"/>
</dbReference>
<evidence type="ECO:0000313" key="4">
    <source>
        <dbReference type="EMBL" id="KOO22701.1"/>
    </source>
</evidence>
<feature type="compositionally biased region" description="Basic residues" evidence="2">
    <location>
        <begin position="17"/>
        <end position="31"/>
    </location>
</feature>
<dbReference type="CDD" id="cd11717">
    <property type="entry name" value="THUMP_THUMPD1_like"/>
    <property type="match status" value="1"/>
</dbReference>
<dbReference type="GO" id="GO:0006400">
    <property type="term" value="P:tRNA modification"/>
    <property type="evidence" value="ECO:0007669"/>
    <property type="project" value="InterPro"/>
</dbReference>
<gene>
    <name evidence="4" type="ORF">Ctob_001473</name>
</gene>
<reference evidence="5" key="1">
    <citation type="journal article" date="2015" name="PLoS Genet.">
        <title>Genome Sequence and Transcriptome Analyses of Chrysochromulina tobin: Metabolic Tools for Enhanced Algal Fitness in the Prominent Order Prymnesiales (Haptophyceae).</title>
        <authorList>
            <person name="Hovde B.T."/>
            <person name="Deodato C.R."/>
            <person name="Hunsperger H.M."/>
            <person name="Ryken S.A."/>
            <person name="Yost W."/>
            <person name="Jha R.K."/>
            <person name="Patterson J."/>
            <person name="Monnat R.J. Jr."/>
            <person name="Barlow S.B."/>
            <person name="Starkenburg S.R."/>
            <person name="Cattolico R.A."/>
        </authorList>
    </citation>
    <scope>NUCLEOTIDE SEQUENCE</scope>
    <source>
        <strain evidence="5">CCMP291</strain>
    </source>
</reference>
<dbReference type="InterPro" id="IPR040183">
    <property type="entry name" value="THUMPD1-like"/>
</dbReference>
<dbReference type="Pfam" id="PF02926">
    <property type="entry name" value="THUMP"/>
    <property type="match status" value="1"/>
</dbReference>
<evidence type="ECO:0000256" key="2">
    <source>
        <dbReference type="SAM" id="MobiDB-lite"/>
    </source>
</evidence>
<comment type="caution">
    <text evidence="4">The sequence shown here is derived from an EMBL/GenBank/DDBJ whole genome shotgun (WGS) entry which is preliminary data.</text>
</comment>
<feature type="domain" description="THUMP" evidence="3">
    <location>
        <begin position="163"/>
        <end position="264"/>
    </location>
</feature>
<name>A0A0M0J7Y2_9EUKA</name>
<keyword evidence="1" id="KW-0694">RNA-binding</keyword>
<dbReference type="PROSITE" id="PS51165">
    <property type="entry name" value="THUMP"/>
    <property type="match status" value="1"/>
</dbReference>
<organism evidence="4 5">
    <name type="scientific">Chrysochromulina tobinii</name>
    <dbReference type="NCBI Taxonomy" id="1460289"/>
    <lineage>
        <taxon>Eukaryota</taxon>
        <taxon>Haptista</taxon>
        <taxon>Haptophyta</taxon>
        <taxon>Prymnesiophyceae</taxon>
        <taxon>Prymnesiales</taxon>
        <taxon>Chrysochromulinaceae</taxon>
        <taxon>Chrysochromulina</taxon>
    </lineage>
</organism>
<dbReference type="PANTHER" id="PTHR13452">
    <property type="entry name" value="THUMP DOMAIN CONTAINING PROTEIN 1-RELATED"/>
    <property type="match status" value="1"/>
</dbReference>
<dbReference type="EMBL" id="JWZX01003258">
    <property type="protein sequence ID" value="KOO22701.1"/>
    <property type="molecule type" value="Genomic_DNA"/>
</dbReference>
<dbReference type="PANTHER" id="PTHR13452:SF10">
    <property type="entry name" value="THUMP DOMAIN-CONTAINING PROTEIN 1"/>
    <property type="match status" value="1"/>
</dbReference>
<dbReference type="SUPFAM" id="SSF143437">
    <property type="entry name" value="THUMP domain-like"/>
    <property type="match status" value="1"/>
</dbReference>
<dbReference type="AlphaFoldDB" id="A0A0M0J7Y2"/>
<dbReference type="SMART" id="SM00981">
    <property type="entry name" value="THUMP"/>
    <property type="match status" value="1"/>
</dbReference>
<accession>A0A0M0J7Y2</accession>
<evidence type="ECO:0000313" key="5">
    <source>
        <dbReference type="Proteomes" id="UP000037460"/>
    </source>
</evidence>
<feature type="region of interest" description="Disordered" evidence="2">
    <location>
        <begin position="1"/>
        <end position="38"/>
    </location>
</feature>
<dbReference type="OrthoDB" id="367221at2759"/>
<proteinExistence type="predicted"/>
<dbReference type="Proteomes" id="UP000037460">
    <property type="component" value="Unassembled WGS sequence"/>
</dbReference>